<name>A0A840IDW3_9ACTN</name>
<accession>A0A840IDW3</accession>
<dbReference type="GO" id="GO:0005829">
    <property type="term" value="C:cytosol"/>
    <property type="evidence" value="ECO:0007669"/>
    <property type="project" value="TreeGrafter"/>
</dbReference>
<dbReference type="Proteomes" id="UP000585272">
    <property type="component" value="Unassembled WGS sequence"/>
</dbReference>
<dbReference type="RefSeq" id="WP_183341250.1">
    <property type="nucleotide sequence ID" value="NZ_JACHNU010000002.1"/>
</dbReference>
<evidence type="ECO:0000313" key="2">
    <source>
        <dbReference type="EMBL" id="MBB4662218.1"/>
    </source>
</evidence>
<organism evidence="2 3">
    <name type="scientific">Conexibacter arvalis</name>
    <dbReference type="NCBI Taxonomy" id="912552"/>
    <lineage>
        <taxon>Bacteria</taxon>
        <taxon>Bacillati</taxon>
        <taxon>Actinomycetota</taxon>
        <taxon>Thermoleophilia</taxon>
        <taxon>Solirubrobacterales</taxon>
        <taxon>Conexibacteraceae</taxon>
        <taxon>Conexibacter</taxon>
    </lineage>
</organism>
<dbReference type="EC" id="3.5.2.14" evidence="2"/>
<dbReference type="Pfam" id="PF02538">
    <property type="entry name" value="Hydantoinase_B"/>
    <property type="match status" value="1"/>
</dbReference>
<dbReference type="InterPro" id="IPR016750">
    <property type="entry name" value="Aceto_COase_bsu/gsu"/>
</dbReference>
<dbReference type="EMBL" id="JACHNU010000002">
    <property type="protein sequence ID" value="MBB4662218.1"/>
    <property type="molecule type" value="Genomic_DNA"/>
</dbReference>
<gene>
    <name evidence="2" type="ORF">BDZ31_001804</name>
</gene>
<keyword evidence="2" id="KW-0378">Hydrolase</keyword>
<dbReference type="InterPro" id="IPR003692">
    <property type="entry name" value="Hydantoinase_B"/>
</dbReference>
<dbReference type="GO" id="GO:0006749">
    <property type="term" value="P:glutathione metabolic process"/>
    <property type="evidence" value="ECO:0007669"/>
    <property type="project" value="TreeGrafter"/>
</dbReference>
<reference evidence="2 3" key="1">
    <citation type="submission" date="2020-08" db="EMBL/GenBank/DDBJ databases">
        <title>Genomic Encyclopedia of Archaeal and Bacterial Type Strains, Phase II (KMG-II): from individual species to whole genera.</title>
        <authorList>
            <person name="Goeker M."/>
        </authorList>
    </citation>
    <scope>NUCLEOTIDE SEQUENCE [LARGE SCALE GENOMIC DNA]</scope>
    <source>
        <strain evidence="2 3">DSM 23288</strain>
    </source>
</reference>
<proteinExistence type="predicted"/>
<dbReference type="InterPro" id="IPR045079">
    <property type="entry name" value="Oxoprolinase-like"/>
</dbReference>
<protein>
    <submittedName>
        <fullName evidence="2">N-methylhydantoinase B</fullName>
        <ecNumber evidence="2">3.5.2.14</ecNumber>
    </submittedName>
</protein>
<comment type="caution">
    <text evidence="2">The sequence shown here is derived from an EMBL/GenBank/DDBJ whole genome shotgun (WGS) entry which is preliminary data.</text>
</comment>
<feature type="domain" description="Hydantoinase B/oxoprolinase" evidence="1">
    <location>
        <begin position="19"/>
        <end position="574"/>
    </location>
</feature>
<dbReference type="GO" id="GO:0017168">
    <property type="term" value="F:5-oxoprolinase (ATP-hydrolyzing) activity"/>
    <property type="evidence" value="ECO:0007669"/>
    <property type="project" value="TreeGrafter"/>
</dbReference>
<dbReference type="GO" id="GO:0047423">
    <property type="term" value="F:N-methylhydantoinase (ATP-hydrolyzing) activity"/>
    <property type="evidence" value="ECO:0007669"/>
    <property type="project" value="UniProtKB-EC"/>
</dbReference>
<dbReference type="PANTHER" id="PTHR11365">
    <property type="entry name" value="5-OXOPROLINASE RELATED"/>
    <property type="match status" value="1"/>
</dbReference>
<dbReference type="PANTHER" id="PTHR11365:SF23">
    <property type="entry name" value="HYPOTHETICAL 5-OXOPROLINASE (EUROFUNG)-RELATED"/>
    <property type="match status" value="1"/>
</dbReference>
<keyword evidence="3" id="KW-1185">Reference proteome</keyword>
<evidence type="ECO:0000313" key="3">
    <source>
        <dbReference type="Proteomes" id="UP000585272"/>
    </source>
</evidence>
<dbReference type="Pfam" id="PF08882">
    <property type="entry name" value="Acetone_carb_G"/>
    <property type="match status" value="1"/>
</dbReference>
<dbReference type="AlphaFoldDB" id="A0A840IDW3"/>
<sequence>MSTIDTAAPTAPRGAQAHDPVTLEVIRMRLDAIVDEMAIAMMRSSGSPVITESGDFNTALFDAEGRIYAYSNYVQFHIGSASVALRGLLDAVPLEEMRPGDAFISNDSHTAGSTHPPDVSVISPIFHDGRVVGFAQSQAHLLDIGGMNPGGFAPSAVDCFAEALRMPPGVKCYDAGEPVESVRRMIVNNVRLPVPFWNDVRSLVASNNTGARRLAATIDEFGADTFARYAELALEAARQVVAERIGRLPDGVYEASEWQEGDGKVADLLEIHCRMTVDGERLTFDFSGSSPQVAGFVNCSYGALVGSVASGMNPVLAWDLPFNQGVLGPVEILAAEASIVNPDVPAPASNGHLTVGGRVTRLVTLLLNRVVERSDDPELRGRAQGIWADSWTGGISAGTRTDDGEYFVLFNMDGGLMGAGAQATGDGLDGSGMTTQISNMVPDVEMNELMYPVLYLWKRVDAATGGPGAQRGGLGVDYAWTLRRCDEVLHTVFCPCAQVPAGGYGGAYPGGGGEQSILREVDVDGAFARGEAADPERLAPRETELLELVQQGLTIRAGDVFRQRIAGGGGYGDPLLRDPAAVAADVRDGYVTAAAAEAAYGVALDGEGAVDQAGTERLRARARAERLGREPAAVAIRSLAELRRGEQGAGSLCQRGGDGWECRVCGTGLGAGEEWAEGAVLRRTRAAERLGELGVRVRPNDAVRLDEHLCPGCGTALDVRVTVERAA</sequence>
<evidence type="ECO:0000259" key="1">
    <source>
        <dbReference type="Pfam" id="PF02538"/>
    </source>
</evidence>